<proteinExistence type="predicted"/>
<evidence type="ECO:0000256" key="1">
    <source>
        <dbReference type="SAM" id="MobiDB-lite"/>
    </source>
</evidence>
<accession>A0A7S2UKB6</accession>
<reference evidence="2" key="1">
    <citation type="submission" date="2021-01" db="EMBL/GenBank/DDBJ databases">
        <authorList>
            <person name="Corre E."/>
            <person name="Pelletier E."/>
            <person name="Niang G."/>
            <person name="Scheremetjew M."/>
            <person name="Finn R."/>
            <person name="Kale V."/>
            <person name="Holt S."/>
            <person name="Cochrane G."/>
            <person name="Meng A."/>
            <person name="Brown T."/>
            <person name="Cohen L."/>
        </authorList>
    </citation>
    <scope>NUCLEOTIDE SEQUENCE</scope>
    <source>
        <strain evidence="2">CCMP2084</strain>
    </source>
</reference>
<sequence length="215" mass="23632">MQTSGSPEAEESDKELKGERAILEKSLAVARKSLVEWESKYNAQVECSTQLQDQLHRLRANFHVVSRVPVTNDIGPRLLQTSIDHNLSLLSNPSNATWPTDSSGSSNIKDSKQVTVTSDEKLKRTNSSQDDVTNDDNSSPGEDEQAAIQSVKVKKAKYRDDKLQTEVVDKLGMSILLEEAPNKVEIQLQQTSSTMDSGEFEGKPDGDLVADGQDS</sequence>
<feature type="region of interest" description="Disordered" evidence="1">
    <location>
        <begin position="92"/>
        <end position="145"/>
    </location>
</feature>
<gene>
    <name evidence="2" type="ORF">ASEP1449_LOCUS11889</name>
</gene>
<organism evidence="2">
    <name type="scientific">Attheya septentrionalis</name>
    <dbReference type="NCBI Taxonomy" id="420275"/>
    <lineage>
        <taxon>Eukaryota</taxon>
        <taxon>Sar</taxon>
        <taxon>Stramenopiles</taxon>
        <taxon>Ochrophyta</taxon>
        <taxon>Bacillariophyta</taxon>
        <taxon>Coscinodiscophyceae</taxon>
        <taxon>Chaetocerotophycidae</taxon>
        <taxon>Chaetocerotales</taxon>
        <taxon>Attheyaceae</taxon>
        <taxon>Attheya</taxon>
    </lineage>
</organism>
<protein>
    <submittedName>
        <fullName evidence="2">Uncharacterized protein</fullName>
    </submittedName>
</protein>
<name>A0A7S2UKB6_9STRA</name>
<dbReference type="AlphaFoldDB" id="A0A7S2UKB6"/>
<evidence type="ECO:0000313" key="2">
    <source>
        <dbReference type="EMBL" id="CAD9820056.1"/>
    </source>
</evidence>
<dbReference type="EMBL" id="HBHQ01017762">
    <property type="protein sequence ID" value="CAD9820056.1"/>
    <property type="molecule type" value="Transcribed_RNA"/>
</dbReference>
<feature type="region of interest" description="Disordered" evidence="1">
    <location>
        <begin position="190"/>
        <end position="215"/>
    </location>
</feature>
<feature type="compositionally biased region" description="Polar residues" evidence="1">
    <location>
        <begin position="92"/>
        <end position="117"/>
    </location>
</feature>
<feature type="compositionally biased region" description="Polar residues" evidence="1">
    <location>
        <begin position="125"/>
        <end position="140"/>
    </location>
</feature>